<sequence>MSVALVTGSCGLIGSESCLHFGALGMDVVGIDNDMRRTFFGDEASTAWQRQTLEQTLRQRYRHHAIDIRDAAAIDALFERHASAISLIIHTAAQPSHDWAARDPQMDFSVNANGTLNMLEAARRHCPDAVFIFTSTNKVYGDTPNRLPLIETETRYEIDPAHRYAGGIAEDMSIDATLHSLFGASKVAADVLVQEFGRYFGMKTVCFRGGCLTGPNHSPTQLHGFLAYLMRCAVTGTRYDVIGYKGKQVRDNIHSNDLIAAFQAFYDAPRSAEVYNIGGGRASNCSILEAVALCEEITGRPMDLAFKEANRIGDHIWWVSSLDRFRSHYPSWDIRHDVRNILTDIHDSNRRRWRVEAVA</sequence>
<comment type="pathway">
    <text evidence="1">Bacterial outer membrane biogenesis; LPS O-antigen biosynthesis.</text>
</comment>
<name>A0A060DUY4_9PROT</name>
<dbReference type="SUPFAM" id="SSF51735">
    <property type="entry name" value="NAD(P)-binding Rossmann-fold domains"/>
    <property type="match status" value="1"/>
</dbReference>
<evidence type="ECO:0000256" key="2">
    <source>
        <dbReference type="ARBA" id="ARBA00007637"/>
    </source>
</evidence>
<dbReference type="Pfam" id="PF01370">
    <property type="entry name" value="Epimerase"/>
    <property type="match status" value="1"/>
</dbReference>
<evidence type="ECO:0000259" key="3">
    <source>
        <dbReference type="Pfam" id="PF01370"/>
    </source>
</evidence>
<protein>
    <submittedName>
        <fullName evidence="4">NAD-dependent epimerase</fullName>
    </submittedName>
</protein>
<dbReference type="AlphaFoldDB" id="A0A060DUY4"/>
<dbReference type="KEGG" id="abq:ABAZ39_23815"/>
<keyword evidence="4" id="KW-0614">Plasmid</keyword>
<geneLocation type="plasmid" evidence="4 5">
    <name>AbAZ39_p2</name>
</geneLocation>
<dbReference type="EMBL" id="CP007795">
    <property type="protein sequence ID" value="AIB14923.1"/>
    <property type="molecule type" value="Genomic_DNA"/>
</dbReference>
<comment type="similarity">
    <text evidence="2">Belongs to the NAD(P)-dependent epimerase/dehydratase family.</text>
</comment>
<dbReference type="Proteomes" id="UP000027186">
    <property type="component" value="Plasmid AbAZ39_p2"/>
</dbReference>
<proteinExistence type="inferred from homology"/>
<dbReference type="CDD" id="cd05258">
    <property type="entry name" value="CDP_TE_SDR_e"/>
    <property type="match status" value="1"/>
</dbReference>
<gene>
    <name evidence="4" type="ORF">ABAZ39_23815</name>
</gene>
<organism evidence="4 5">
    <name type="scientific">Azospirillum argentinense</name>
    <dbReference type="NCBI Taxonomy" id="2970906"/>
    <lineage>
        <taxon>Bacteria</taxon>
        <taxon>Pseudomonadati</taxon>
        <taxon>Pseudomonadota</taxon>
        <taxon>Alphaproteobacteria</taxon>
        <taxon>Rhodospirillales</taxon>
        <taxon>Azospirillaceae</taxon>
        <taxon>Azospirillum</taxon>
    </lineage>
</organism>
<reference evidence="4 5" key="1">
    <citation type="journal article" date="2014" name="Genome Announc.">
        <title>Complete Genome Sequence of the Model Rhizosphere Strain Azospirillum brasilense Az39, Successfully Applied in Agriculture.</title>
        <authorList>
            <person name="Rivera D."/>
            <person name="Revale S."/>
            <person name="Molina R."/>
            <person name="Gualpa J."/>
            <person name="Puente M."/>
            <person name="Maroniche G."/>
            <person name="Paris G."/>
            <person name="Baker D."/>
            <person name="Clavijo B."/>
            <person name="McLay K."/>
            <person name="Spaepen S."/>
            <person name="Perticari A."/>
            <person name="Vazquez M."/>
            <person name="Wisniewski-Dye F."/>
            <person name="Watkins C."/>
            <person name="Martinez-Abarca F."/>
            <person name="Vanderleyden J."/>
            <person name="Cassan F."/>
        </authorList>
    </citation>
    <scope>NUCLEOTIDE SEQUENCE [LARGE SCALE GENOMIC DNA]</scope>
    <source>
        <strain evidence="4 5">Az39</strain>
        <plasmid evidence="4">AbAZ39_p2</plasmid>
    </source>
</reference>
<evidence type="ECO:0000313" key="4">
    <source>
        <dbReference type="EMBL" id="AIB14923.1"/>
    </source>
</evidence>
<evidence type="ECO:0000256" key="1">
    <source>
        <dbReference type="ARBA" id="ARBA00005125"/>
    </source>
</evidence>
<dbReference type="RefSeq" id="WP_040136178.1">
    <property type="nucleotide sequence ID" value="NZ_CP007795.1"/>
</dbReference>
<feature type="domain" description="NAD-dependent epimerase/dehydratase" evidence="3">
    <location>
        <begin position="4"/>
        <end position="278"/>
    </location>
</feature>
<dbReference type="PANTHER" id="PTHR43000">
    <property type="entry name" value="DTDP-D-GLUCOSE 4,6-DEHYDRATASE-RELATED"/>
    <property type="match status" value="1"/>
</dbReference>
<dbReference type="InterPro" id="IPR036291">
    <property type="entry name" value="NAD(P)-bd_dom_sf"/>
</dbReference>
<evidence type="ECO:0000313" key="5">
    <source>
        <dbReference type="Proteomes" id="UP000027186"/>
    </source>
</evidence>
<dbReference type="InterPro" id="IPR001509">
    <property type="entry name" value="Epimerase_deHydtase"/>
</dbReference>
<dbReference type="Gene3D" id="3.40.50.720">
    <property type="entry name" value="NAD(P)-binding Rossmann-like Domain"/>
    <property type="match status" value="1"/>
</dbReference>
<accession>A0A060DUY4</accession>